<sequence length="75" mass="8078">MERVTITASSLEAKQDSGNINRPQSMATLNESLPQGTGSSSGPRDNTLRSGEDSMNLKELMELCTKLPKRALNLG</sequence>
<reference evidence="2" key="1">
    <citation type="journal article" date="2022" name="Int. J. Mol. Sci.">
        <title>Draft Genome of Tanacetum Coccineum: Genomic Comparison of Closely Related Tanacetum-Family Plants.</title>
        <authorList>
            <person name="Yamashiro T."/>
            <person name="Shiraishi A."/>
            <person name="Nakayama K."/>
            <person name="Satake H."/>
        </authorList>
    </citation>
    <scope>NUCLEOTIDE SEQUENCE</scope>
</reference>
<keyword evidence="3" id="KW-1185">Reference proteome</keyword>
<feature type="region of interest" description="Disordered" evidence="1">
    <location>
        <begin position="1"/>
        <end position="56"/>
    </location>
</feature>
<gene>
    <name evidence="2" type="ORF">Tco_0873717</name>
</gene>
<comment type="caution">
    <text evidence="2">The sequence shown here is derived from an EMBL/GenBank/DDBJ whole genome shotgun (WGS) entry which is preliminary data.</text>
</comment>
<name>A0ABQ5BK01_9ASTR</name>
<dbReference type="EMBL" id="BQNB010013362">
    <property type="protein sequence ID" value="GJT15011.1"/>
    <property type="molecule type" value="Genomic_DNA"/>
</dbReference>
<dbReference type="Proteomes" id="UP001151760">
    <property type="component" value="Unassembled WGS sequence"/>
</dbReference>
<organism evidence="2 3">
    <name type="scientific">Tanacetum coccineum</name>
    <dbReference type="NCBI Taxonomy" id="301880"/>
    <lineage>
        <taxon>Eukaryota</taxon>
        <taxon>Viridiplantae</taxon>
        <taxon>Streptophyta</taxon>
        <taxon>Embryophyta</taxon>
        <taxon>Tracheophyta</taxon>
        <taxon>Spermatophyta</taxon>
        <taxon>Magnoliopsida</taxon>
        <taxon>eudicotyledons</taxon>
        <taxon>Gunneridae</taxon>
        <taxon>Pentapetalae</taxon>
        <taxon>asterids</taxon>
        <taxon>campanulids</taxon>
        <taxon>Asterales</taxon>
        <taxon>Asteraceae</taxon>
        <taxon>Asteroideae</taxon>
        <taxon>Anthemideae</taxon>
        <taxon>Anthemidinae</taxon>
        <taxon>Tanacetum</taxon>
    </lineage>
</organism>
<proteinExistence type="predicted"/>
<evidence type="ECO:0000313" key="2">
    <source>
        <dbReference type="EMBL" id="GJT15011.1"/>
    </source>
</evidence>
<protein>
    <submittedName>
        <fullName evidence="2">Uncharacterized protein</fullName>
    </submittedName>
</protein>
<evidence type="ECO:0000256" key="1">
    <source>
        <dbReference type="SAM" id="MobiDB-lite"/>
    </source>
</evidence>
<feature type="compositionally biased region" description="Polar residues" evidence="1">
    <location>
        <begin position="1"/>
        <end position="44"/>
    </location>
</feature>
<reference evidence="2" key="2">
    <citation type="submission" date="2022-01" db="EMBL/GenBank/DDBJ databases">
        <authorList>
            <person name="Yamashiro T."/>
            <person name="Shiraishi A."/>
            <person name="Satake H."/>
            <person name="Nakayama K."/>
        </authorList>
    </citation>
    <scope>NUCLEOTIDE SEQUENCE</scope>
</reference>
<feature type="compositionally biased region" description="Basic and acidic residues" evidence="1">
    <location>
        <begin position="46"/>
        <end position="56"/>
    </location>
</feature>
<accession>A0ABQ5BK01</accession>
<evidence type="ECO:0000313" key="3">
    <source>
        <dbReference type="Proteomes" id="UP001151760"/>
    </source>
</evidence>